<name>A0A1M5TG23_9FLAO</name>
<dbReference type="Proteomes" id="UP000184384">
    <property type="component" value="Unassembled WGS sequence"/>
</dbReference>
<dbReference type="Pfam" id="PF04237">
    <property type="entry name" value="YjbR"/>
    <property type="match status" value="1"/>
</dbReference>
<dbReference type="AlphaFoldDB" id="A0A1M5TG23"/>
<dbReference type="SUPFAM" id="SSF142906">
    <property type="entry name" value="YjbR-like"/>
    <property type="match status" value="1"/>
</dbReference>
<dbReference type="OrthoDB" id="9789813at2"/>
<organism evidence="2 3">
    <name type="scientific">Flavobacterium granuli</name>
    <dbReference type="NCBI Taxonomy" id="280093"/>
    <lineage>
        <taxon>Bacteria</taxon>
        <taxon>Pseudomonadati</taxon>
        <taxon>Bacteroidota</taxon>
        <taxon>Flavobacteriia</taxon>
        <taxon>Flavobacteriales</taxon>
        <taxon>Flavobacteriaceae</taxon>
        <taxon>Flavobacterium</taxon>
    </lineage>
</organism>
<dbReference type="Proteomes" id="UP000237771">
    <property type="component" value="Unassembled WGS sequence"/>
</dbReference>
<dbReference type="RefSeq" id="WP_072945786.1">
    <property type="nucleotide sequence ID" value="NZ_FQWO01000014.1"/>
</dbReference>
<evidence type="ECO:0000313" key="4">
    <source>
        <dbReference type="Proteomes" id="UP000237771"/>
    </source>
</evidence>
<dbReference type="EMBL" id="PVUB01000012">
    <property type="protein sequence ID" value="PRZ20360.1"/>
    <property type="molecule type" value="Genomic_DNA"/>
</dbReference>
<sequence length="121" mass="14017">MNLEAYYEYCFSKKGVTEHFPFDEDTLVFKVGGKMFALSSLSQWEKGEPEVNLKCDPERAQELRAEYEDIKPGYHMSKIHWNTIAVNKGVSDAFVKELVDHSYDLVFKSLTKKLQSEITEL</sequence>
<reference evidence="1 4" key="3">
    <citation type="submission" date="2018-03" db="EMBL/GenBank/DDBJ databases">
        <title>Genomic Encyclopedia of Archaeal and Bacterial Type Strains, Phase II (KMG-II): from individual species to whole genera.</title>
        <authorList>
            <person name="Goeker M."/>
        </authorList>
    </citation>
    <scope>NUCLEOTIDE SEQUENCE [LARGE SCALE GENOMIC DNA]</scope>
    <source>
        <strain evidence="1 4">DSM 17797</strain>
    </source>
</reference>
<dbReference type="InterPro" id="IPR058532">
    <property type="entry name" value="YjbR/MT2646/Rv2570-like"/>
</dbReference>
<keyword evidence="2" id="KW-0238">DNA-binding</keyword>
<dbReference type="STRING" id="280093.SAMN05443373_11452"/>
<protein>
    <submittedName>
        <fullName evidence="1">DNA-binding protein (MmcQ/YjbR family)</fullName>
    </submittedName>
    <submittedName>
        <fullName evidence="2">Predicted DNA-binding protein, MmcQ/YjbR family</fullName>
    </submittedName>
</protein>
<gene>
    <name evidence="1" type="ORF">BC624_11252</name>
    <name evidence="2" type="ORF">SAMN05443373_11452</name>
</gene>
<dbReference type="InterPro" id="IPR007351">
    <property type="entry name" value="YjbR"/>
</dbReference>
<evidence type="ECO:0000313" key="3">
    <source>
        <dbReference type="Proteomes" id="UP000184384"/>
    </source>
</evidence>
<proteinExistence type="predicted"/>
<dbReference type="PANTHER" id="PTHR35145:SF1">
    <property type="entry name" value="CYTOPLASMIC PROTEIN"/>
    <property type="match status" value="1"/>
</dbReference>
<dbReference type="Gene3D" id="3.90.1150.30">
    <property type="match status" value="1"/>
</dbReference>
<evidence type="ECO:0000313" key="2">
    <source>
        <dbReference type="EMBL" id="SHH49654.1"/>
    </source>
</evidence>
<evidence type="ECO:0000313" key="1">
    <source>
        <dbReference type="EMBL" id="PRZ20360.1"/>
    </source>
</evidence>
<dbReference type="PANTHER" id="PTHR35145">
    <property type="entry name" value="CYTOPLASMIC PROTEIN-RELATED"/>
    <property type="match status" value="1"/>
</dbReference>
<dbReference type="GO" id="GO:0003677">
    <property type="term" value="F:DNA binding"/>
    <property type="evidence" value="ECO:0007669"/>
    <property type="project" value="UniProtKB-KW"/>
</dbReference>
<dbReference type="EMBL" id="FQWO01000014">
    <property type="protein sequence ID" value="SHH49654.1"/>
    <property type="molecule type" value="Genomic_DNA"/>
</dbReference>
<accession>A0A1M5TG23</accession>
<reference evidence="2" key="2">
    <citation type="submission" date="2016-11" db="EMBL/GenBank/DDBJ databases">
        <authorList>
            <person name="Jaros S."/>
            <person name="Januszkiewicz K."/>
            <person name="Wedrychowicz H."/>
        </authorList>
    </citation>
    <scope>NUCLEOTIDE SEQUENCE [LARGE SCALE GENOMIC DNA]</scope>
    <source>
        <strain evidence="2">DSM 19729</strain>
    </source>
</reference>
<reference evidence="3" key="1">
    <citation type="submission" date="2016-11" db="EMBL/GenBank/DDBJ databases">
        <authorList>
            <person name="Varghese N."/>
            <person name="Submissions S."/>
        </authorList>
    </citation>
    <scope>NUCLEOTIDE SEQUENCE [LARGE SCALE GENOMIC DNA]</scope>
    <source>
        <strain evidence="3">DSM 19729</strain>
    </source>
</reference>
<keyword evidence="4" id="KW-1185">Reference proteome</keyword>
<dbReference type="InterPro" id="IPR038056">
    <property type="entry name" value="YjbR-like_sf"/>
</dbReference>